<evidence type="ECO:0000313" key="2">
    <source>
        <dbReference type="Proteomes" id="UP000028709"/>
    </source>
</evidence>
<sequence>MPILEVKPIYTDPYDDINVVKIELDDGVSVKAFKLTKNIFLSPEPSYIKDTEVTLSERDDYIQSMYGVDGDVKRQQFIDDIYYQMQMIQRGASGKLLIDEIDGLIPLPTAYGARYRKDDHENLFELQDYFIRNKIIDNIRNGLFKIEDGYFTQELQTGSDKGKIKKIGNVLIMAEHPRIEGKKKSMDLGYSFETGNAMFRNSFGSKSIISINPRTSQRLHSSGKIMSPWIRLAHELIHSHQRLLDVDLSGEMAKVRNYFGDLGPIPVGGSKNTPVIEIYNCNIEEKRRIYLEKIREYGEDRRKTSSDRIYNLIEKALALVTNITEEEKLNIQRRITYRKGLVEDFLNRPTEESIIYDTYMNTIDTQPEITSKRKDQIKKKIKDYSRKGYNDTTGKEYKLDAAKNPNFGSAEDLRDIPSCSYAKQKRAIGRGGGRLISTTAACISPNIPGEKISKEKLRNLYIDKSKYNKKTASIVSKANIDVKEIRKILTEGKVKFFFVDARQTYIPNTKVIIYEKTVRKINAGLNSKAMTVLDLYHWVKGIILAYTSDLDRFSKIVAYAGIIPVAGDLMQISEEIRHKNYSGAGFQTAVLSVFIGAALLAAVGSPVGIGILVIMGAAFAGLSIGRLIKDIIEWGKSKEDKQEKELIKYRDEVWKRMVKEVFNKNVVPEMENIYRTWEQGARESLELTINVIKAKTEHLERGEKAKIQIELEIDNMRKKFDDMLVGAVSQIKRSMKQELENLTRDYYAEYFKTNSEKIIDGLRSQLVKEFASTRLADQSWWGNKRGIIDMSMDQYLKLRQIIIDTPMSLKDLSWLDECINEQHFQPNFIFPTGPIRKLYVEYKIKDTSPSIIGSQNIVINWDCPKNIPKELGIAAKIEVREFNDDDRESHMISSELVWEKNYAIQFRNAKFIFTRSKFIRYEFSITPYTSVSPDQPGGETMILKLRFDRNLNTYGSSTINNGERPSDYDYLLPKPYNQYLIFDYYPDSVMAFRDKNDLTASIRQDVKSKENYMRCRFVPLKEDSYNSYHILINKDGEWRILELNEDSSKKAYSLRIRERKTSDEENHWRRWRIHFTQDGKINFSCIALPNKKLGRRHRSLSWTIEDLEDWSVTDFTLVLSGSEEIIDNKCYSIVSSQNNMAVTVSPFYPSSPITWSFDGNPTQLWLSEQADGEAWNFKNVHAQKYLEVEHEAQFEDLRIANIVLSEKNEKNENRLKIHVQGIDMRGLTKVTPYNNKSLVLDIFKQGDKKNEKGQKLIMFHEDIKERKKLDWVFSEFPALRTPYTISALKTLRILSGKDKLTVDNHDISEFQLASDKNNQWFFEKYTEDLYMIFNCGSGKALKQIKNKVGLRDTASLEVMPLKRDSSFRAEEYLWSMVYDDREEGWNIVSAGSDREAIRVSISEENKVAITISKPYGREYLFRIVPVKVDEILLEKEATYVISNADGLVITRSSKKELQDGNWLTGVIDAPLKMTPISYTTRFKPSSFQKWELKRIRAIYNDEKKYFWAFVNNIESYEEGNTKLYFFNSDPDNSPIRQASSHYFAFLIFYYGGKYMIKIEKKDESDLSLPVITYQPPEKEEEKISDVLFLKKEILDRNDSKLLSQLWYFTKLDSDDEF</sequence>
<proteinExistence type="predicted"/>
<dbReference type="Gene3D" id="1.10.490.40">
    <property type="entry name" value="Diphtheria toxin, translocation domain"/>
    <property type="match status" value="1"/>
</dbReference>
<gene>
    <name evidence="1" type="ORF">IQ37_02285</name>
</gene>
<dbReference type="STRING" id="558152.IQ37_02285"/>
<reference evidence="1 2" key="1">
    <citation type="submission" date="2014-07" db="EMBL/GenBank/DDBJ databases">
        <title>Genome of Chryseobacterium piperi CTM.</title>
        <authorList>
            <person name="Pipes S.E."/>
            <person name="Stropko S.J."/>
            <person name="Newman J.D."/>
        </authorList>
    </citation>
    <scope>NUCLEOTIDE SEQUENCE [LARGE SCALE GENOMIC DNA]</scope>
    <source>
        <strain evidence="1 2">CTM</strain>
    </source>
</reference>
<accession>A0A086BM56</accession>
<dbReference type="Proteomes" id="UP000028709">
    <property type="component" value="Unassembled WGS sequence"/>
</dbReference>
<dbReference type="RefSeq" id="WP_034681281.1">
    <property type="nucleotide sequence ID" value="NZ_CP023049.2"/>
</dbReference>
<dbReference type="SUPFAM" id="SSF55486">
    <property type="entry name" value="Metalloproteases ('zincins'), catalytic domain"/>
    <property type="match status" value="1"/>
</dbReference>
<organism evidence="1 2">
    <name type="scientific">Chryseobacterium piperi</name>
    <dbReference type="NCBI Taxonomy" id="558152"/>
    <lineage>
        <taxon>Bacteria</taxon>
        <taxon>Pseudomonadati</taxon>
        <taxon>Bacteroidota</taxon>
        <taxon>Flavobacteriia</taxon>
        <taxon>Flavobacteriales</taxon>
        <taxon>Weeksellaceae</taxon>
        <taxon>Chryseobacterium group</taxon>
        <taxon>Chryseobacterium</taxon>
    </lineage>
</organism>
<dbReference type="InterPro" id="IPR035992">
    <property type="entry name" value="Ricin_B-like_lectins"/>
</dbReference>
<evidence type="ECO:0000313" key="1">
    <source>
        <dbReference type="EMBL" id="KFF30020.1"/>
    </source>
</evidence>
<dbReference type="Gene3D" id="3.90.1240.10">
    <property type="entry name" value="Metalloproteases ('zincins'), catalytic domain like"/>
    <property type="match status" value="1"/>
</dbReference>
<dbReference type="EMBL" id="JPRJ01000002">
    <property type="protein sequence ID" value="KFF30020.1"/>
    <property type="molecule type" value="Genomic_DNA"/>
</dbReference>
<keyword evidence="2" id="KW-1185">Reference proteome</keyword>
<dbReference type="KEGG" id="cpip:CJF12_14550"/>
<comment type="caution">
    <text evidence="1">The sequence shown here is derived from an EMBL/GenBank/DDBJ whole genome shotgun (WGS) entry which is preliminary data.</text>
</comment>
<protein>
    <submittedName>
        <fullName evidence="1">Uncharacterized protein</fullName>
    </submittedName>
</protein>
<name>A0A086BM56_9FLAO</name>
<dbReference type="Gene3D" id="2.80.10.50">
    <property type="match status" value="1"/>
</dbReference>
<dbReference type="SUPFAM" id="SSF50370">
    <property type="entry name" value="Ricin B-like lectins"/>
    <property type="match status" value="1"/>
</dbReference>